<dbReference type="AlphaFoldDB" id="A0A1E3WGS3"/>
<evidence type="ECO:0000313" key="2">
    <source>
        <dbReference type="EMBL" id="ODS04730.1"/>
    </source>
</evidence>
<dbReference type="EMBL" id="MDCJ01000007">
    <property type="protein sequence ID" value="ODS04722.1"/>
    <property type="molecule type" value="Genomic_DNA"/>
</dbReference>
<dbReference type="EMBL" id="MDCJ01000007">
    <property type="protein sequence ID" value="ODS04730.1"/>
    <property type="molecule type" value="Genomic_DNA"/>
</dbReference>
<gene>
    <name evidence="1" type="ORF">VSF3289_03861</name>
    <name evidence="2" type="ORF">VSF3289_03869</name>
</gene>
<proteinExistence type="predicted"/>
<dbReference type="RefSeq" id="WP_069447857.1">
    <property type="nucleotide sequence ID" value="NZ_CP134277.1"/>
</dbReference>
<evidence type="ECO:0000313" key="3">
    <source>
        <dbReference type="Proteomes" id="UP000095131"/>
    </source>
</evidence>
<accession>A0A1E3WGS3</accession>
<organism evidence="1 3">
    <name type="scientific">Vibrio scophthalmi</name>
    <dbReference type="NCBI Taxonomy" id="45658"/>
    <lineage>
        <taxon>Bacteria</taxon>
        <taxon>Pseudomonadati</taxon>
        <taxon>Pseudomonadota</taxon>
        <taxon>Gammaproteobacteria</taxon>
        <taxon>Vibrionales</taxon>
        <taxon>Vibrionaceae</taxon>
        <taxon>Vibrio</taxon>
    </lineage>
</organism>
<comment type="caution">
    <text evidence="1">The sequence shown here is derived from an EMBL/GenBank/DDBJ whole genome shotgun (WGS) entry which is preliminary data.</text>
</comment>
<protein>
    <submittedName>
        <fullName evidence="1">Uncharacterized protein</fullName>
    </submittedName>
</protein>
<evidence type="ECO:0000313" key="1">
    <source>
        <dbReference type="EMBL" id="ODS04722.1"/>
    </source>
</evidence>
<reference evidence="1 3" key="1">
    <citation type="submission" date="2016-08" db="EMBL/GenBank/DDBJ databases">
        <title>Genome sequencing of Vibrio scophthalmi strain FP3289, an isolated from Paralichthys olivaceus.</title>
        <authorList>
            <person name="Han H.-J."/>
        </authorList>
    </citation>
    <scope>NUCLEOTIDE SEQUENCE [LARGE SCALE GENOMIC DNA]</scope>
    <source>
        <strain evidence="1 3">FP3289</strain>
    </source>
</reference>
<name>A0A1E3WGS3_9VIBR</name>
<sequence>MDLQYNVEKMDDNLKTAIQGLRRVRFQVEPQLKPYINYAVWVLVMLNRQKFRRGFAIVFYARYVMKGKLFKGFTDDDLKAIKTI</sequence>
<dbReference type="Proteomes" id="UP000095131">
    <property type="component" value="Unassembled WGS sequence"/>
</dbReference>